<dbReference type="SUPFAM" id="SSF51735">
    <property type="entry name" value="NAD(P)-binding Rossmann-fold domains"/>
    <property type="match status" value="1"/>
</dbReference>
<accession>A0A3N9PD94</accession>
<evidence type="ECO:0000256" key="2">
    <source>
        <dbReference type="ARBA" id="ARBA00022857"/>
    </source>
</evidence>
<dbReference type="InterPro" id="IPR045313">
    <property type="entry name" value="CBR1-like"/>
</dbReference>
<reference evidence="5 6" key="1">
    <citation type="submission" date="2018-11" db="EMBL/GenBank/DDBJ databases">
        <title>Genome sequence of strain 7197.</title>
        <authorList>
            <person name="Gao J."/>
            <person name="Sun J."/>
        </authorList>
    </citation>
    <scope>NUCLEOTIDE SEQUENCE [LARGE SCALE GENOMIC DNA]</scope>
    <source>
        <strain evidence="5 6">7197</strain>
    </source>
</reference>
<evidence type="ECO:0000313" key="5">
    <source>
        <dbReference type="EMBL" id="RQW13480.1"/>
    </source>
</evidence>
<organism evidence="5 6">
    <name type="scientific">Paenibacillus rhizophilus</name>
    <dbReference type="NCBI Taxonomy" id="1850366"/>
    <lineage>
        <taxon>Bacteria</taxon>
        <taxon>Bacillati</taxon>
        <taxon>Bacillota</taxon>
        <taxon>Bacilli</taxon>
        <taxon>Bacillales</taxon>
        <taxon>Paenibacillaceae</taxon>
        <taxon>Paenibacillus</taxon>
    </lineage>
</organism>
<name>A0A3N9PD94_9BACL</name>
<dbReference type="PRINTS" id="PR00080">
    <property type="entry name" value="SDRFAMILY"/>
</dbReference>
<gene>
    <name evidence="5" type="ORF">EH198_03400</name>
</gene>
<dbReference type="PRINTS" id="PR00081">
    <property type="entry name" value="GDHRDH"/>
</dbReference>
<dbReference type="InterPro" id="IPR036291">
    <property type="entry name" value="NAD(P)-bd_dom_sf"/>
</dbReference>
<dbReference type="Pfam" id="PF00106">
    <property type="entry name" value="adh_short"/>
    <property type="match status" value="1"/>
</dbReference>
<dbReference type="RefSeq" id="WP_124694122.1">
    <property type="nucleotide sequence ID" value="NZ_JBHUFE010000016.1"/>
</dbReference>
<sequence>MSEQTLSKTILITGANKGIGFETARRLGSQGFTILVGARNKERGIEAKAKLQSEGVTAHFIELDATSQLSIDSAAKEIGGTFGRLDVLINNVGVALGNLEDILVPSRTDVKVLRETFETNFFGMFAITKALLPLIRKSAAGRIVNLSSGLGSLTLHSDPVFEFYDNKILLYNTSKTAVNALTVHFAHELKDTPVKVNSADPGFTTTDLNGFQGKRTVEQAAEIVVRLATLSDDGPTGGFFDENGVLPW</sequence>
<dbReference type="AlphaFoldDB" id="A0A3N9PD94"/>
<proteinExistence type="inferred from homology"/>
<dbReference type="EMBL" id="RQPI01000001">
    <property type="protein sequence ID" value="RQW13480.1"/>
    <property type="molecule type" value="Genomic_DNA"/>
</dbReference>
<dbReference type="InterPro" id="IPR020904">
    <property type="entry name" value="Sc_DH/Rdtase_CS"/>
</dbReference>
<comment type="caution">
    <text evidence="5">The sequence shown here is derived from an EMBL/GenBank/DDBJ whole genome shotgun (WGS) entry which is preliminary data.</text>
</comment>
<dbReference type="CDD" id="cd05324">
    <property type="entry name" value="carb_red_PTCR-like_SDR_c"/>
    <property type="match status" value="1"/>
</dbReference>
<protein>
    <submittedName>
        <fullName evidence="5">SDR family oxidoreductase</fullName>
    </submittedName>
</protein>
<dbReference type="PANTHER" id="PTHR43490:SF99">
    <property type="entry name" value="SHORT-CHAIN DEHYDROGENASE_REDUCTASE"/>
    <property type="match status" value="1"/>
</dbReference>
<dbReference type="GO" id="GO:0016616">
    <property type="term" value="F:oxidoreductase activity, acting on the CH-OH group of donors, NAD or NADP as acceptor"/>
    <property type="evidence" value="ECO:0007669"/>
    <property type="project" value="InterPro"/>
</dbReference>
<keyword evidence="3" id="KW-0560">Oxidoreductase</keyword>
<evidence type="ECO:0000256" key="4">
    <source>
        <dbReference type="RuleBase" id="RU000363"/>
    </source>
</evidence>
<dbReference type="PANTHER" id="PTHR43490">
    <property type="entry name" value="(+)-NEOMENTHOL DEHYDROGENASE"/>
    <property type="match status" value="1"/>
</dbReference>
<evidence type="ECO:0000256" key="1">
    <source>
        <dbReference type="ARBA" id="ARBA00006484"/>
    </source>
</evidence>
<keyword evidence="2" id="KW-0521">NADP</keyword>
<evidence type="ECO:0000313" key="6">
    <source>
        <dbReference type="Proteomes" id="UP000282529"/>
    </source>
</evidence>
<dbReference type="OrthoDB" id="5786478at2"/>
<dbReference type="PROSITE" id="PS00061">
    <property type="entry name" value="ADH_SHORT"/>
    <property type="match status" value="1"/>
</dbReference>
<evidence type="ECO:0000256" key="3">
    <source>
        <dbReference type="ARBA" id="ARBA00023002"/>
    </source>
</evidence>
<keyword evidence="6" id="KW-1185">Reference proteome</keyword>
<dbReference type="Gene3D" id="3.40.50.720">
    <property type="entry name" value="NAD(P)-binding Rossmann-like Domain"/>
    <property type="match status" value="1"/>
</dbReference>
<dbReference type="Proteomes" id="UP000282529">
    <property type="component" value="Unassembled WGS sequence"/>
</dbReference>
<comment type="similarity">
    <text evidence="1 4">Belongs to the short-chain dehydrogenases/reductases (SDR) family.</text>
</comment>
<dbReference type="InterPro" id="IPR002347">
    <property type="entry name" value="SDR_fam"/>
</dbReference>